<dbReference type="InterPro" id="IPR013974">
    <property type="entry name" value="SAF"/>
</dbReference>
<name>A0A1R4GJQ4_9MICC</name>
<keyword evidence="3" id="KW-1185">Reference proteome</keyword>
<proteinExistence type="predicted"/>
<dbReference type="Pfam" id="PF08666">
    <property type="entry name" value="SAF"/>
    <property type="match status" value="1"/>
</dbReference>
<feature type="domain" description="SAF" evidence="1">
    <location>
        <begin position="49"/>
        <end position="111"/>
    </location>
</feature>
<dbReference type="AlphaFoldDB" id="A0A1R4GJQ4"/>
<dbReference type="Pfam" id="PF16976">
    <property type="entry name" value="RcpC"/>
    <property type="match status" value="1"/>
</dbReference>
<gene>
    <name evidence="2" type="ORF">FM101_10935</name>
</gene>
<dbReference type="InterPro" id="IPR031571">
    <property type="entry name" value="RcpC_dom"/>
</dbReference>
<dbReference type="CDD" id="cd11614">
    <property type="entry name" value="SAF_CpaB_FlgA_like"/>
    <property type="match status" value="1"/>
</dbReference>
<dbReference type="InterPro" id="IPR017592">
    <property type="entry name" value="Pilus_assmbl_Flp-typ_CpaB"/>
</dbReference>
<dbReference type="NCBIfam" id="TIGR03177">
    <property type="entry name" value="pilus_cpaB"/>
    <property type="match status" value="1"/>
</dbReference>
<evidence type="ECO:0000259" key="1">
    <source>
        <dbReference type="SMART" id="SM00858"/>
    </source>
</evidence>
<dbReference type="EMBL" id="FUHW01000038">
    <property type="protein sequence ID" value="SJM68315.1"/>
    <property type="molecule type" value="Genomic_DNA"/>
</dbReference>
<sequence>MAASGRSTGYRRSWREVLARYRRPLVAALAALTVAVALSAVAPEHTETSAVVVATRDLPSGAVLDASSVRVAHLAREALPPGILDDVEAVLGQQLAFPAASGSPVASAMLVGPGLLTGTASGTVAVPVRPSDPETIGLLSPGQLVDVVLSQGNGYERAVDSKVIARKVPVLWVPTGSADTWLDSGQAAGMVVVAASQEDSAALAGAAARGRIFLVLVGPGVP</sequence>
<evidence type="ECO:0000313" key="2">
    <source>
        <dbReference type="EMBL" id="SJM68315.1"/>
    </source>
</evidence>
<organism evidence="2 3">
    <name type="scientific">Arthrobacter rhombi</name>
    <dbReference type="NCBI Taxonomy" id="71253"/>
    <lineage>
        <taxon>Bacteria</taxon>
        <taxon>Bacillati</taxon>
        <taxon>Actinomycetota</taxon>
        <taxon>Actinomycetes</taxon>
        <taxon>Micrococcales</taxon>
        <taxon>Micrococcaceae</taxon>
        <taxon>Arthrobacter</taxon>
    </lineage>
</organism>
<dbReference type="SMART" id="SM00858">
    <property type="entry name" value="SAF"/>
    <property type="match status" value="1"/>
</dbReference>
<accession>A0A1R4GJQ4</accession>
<dbReference type="Proteomes" id="UP000195913">
    <property type="component" value="Unassembled WGS sequence"/>
</dbReference>
<evidence type="ECO:0000313" key="3">
    <source>
        <dbReference type="Proteomes" id="UP000195913"/>
    </source>
</evidence>
<dbReference type="Gene3D" id="3.90.1210.10">
    <property type="entry name" value="Antifreeze-like/N-acetylneuraminic acid synthase C-terminal domain"/>
    <property type="match status" value="1"/>
</dbReference>
<protein>
    <recommendedName>
        <fullName evidence="1">SAF domain-containing protein</fullName>
    </recommendedName>
</protein>
<reference evidence="2 3" key="1">
    <citation type="submission" date="2017-02" db="EMBL/GenBank/DDBJ databases">
        <authorList>
            <person name="Peterson S.W."/>
        </authorList>
    </citation>
    <scope>NUCLEOTIDE SEQUENCE [LARGE SCALE GENOMIC DNA]</scope>
    <source>
        <strain evidence="2 3">B Ar 00.02</strain>
    </source>
</reference>